<dbReference type="Gene3D" id="1.10.150.320">
    <property type="entry name" value="Photosystem II 12 kDa extrinsic protein"/>
    <property type="match status" value="1"/>
</dbReference>
<dbReference type="PANTHER" id="PTHR21180">
    <property type="entry name" value="ENDONUCLEASE/EXONUCLEASE/PHOSPHATASE FAMILY DOMAIN-CONTAINING PROTEIN 1"/>
    <property type="match status" value="1"/>
</dbReference>
<dbReference type="SMART" id="SM00278">
    <property type="entry name" value="HhH1"/>
    <property type="match status" value="2"/>
</dbReference>
<feature type="compositionally biased region" description="Basic and acidic residues" evidence="1">
    <location>
        <begin position="38"/>
        <end position="49"/>
    </location>
</feature>
<feature type="domain" description="Helix-hairpin-helix DNA-binding motif class 1" evidence="3">
    <location>
        <begin position="285"/>
        <end position="304"/>
    </location>
</feature>
<proteinExistence type="predicted"/>
<feature type="transmembrane region" description="Helical" evidence="2">
    <location>
        <begin position="127"/>
        <end position="145"/>
    </location>
</feature>
<dbReference type="Pfam" id="PF10531">
    <property type="entry name" value="SLBB"/>
    <property type="match status" value="1"/>
</dbReference>
<keyword evidence="2" id="KW-0812">Transmembrane</keyword>
<evidence type="ECO:0000313" key="5">
    <source>
        <dbReference type="Proteomes" id="UP001501842"/>
    </source>
</evidence>
<dbReference type="Proteomes" id="UP001501842">
    <property type="component" value="Unassembled WGS sequence"/>
</dbReference>
<evidence type="ECO:0000259" key="3">
    <source>
        <dbReference type="SMART" id="SM00278"/>
    </source>
</evidence>
<dbReference type="InterPro" id="IPR003583">
    <property type="entry name" value="Hlx-hairpin-Hlx_DNA-bd_motif"/>
</dbReference>
<protein>
    <recommendedName>
        <fullName evidence="3">Helix-hairpin-helix DNA-binding motif class 1 domain-containing protein</fullName>
    </recommendedName>
</protein>
<dbReference type="EMBL" id="BAAATZ010000026">
    <property type="protein sequence ID" value="GAA2733803.1"/>
    <property type="molecule type" value="Genomic_DNA"/>
</dbReference>
<dbReference type="InterPro" id="IPR019554">
    <property type="entry name" value="Soluble_ligand-bd"/>
</dbReference>
<keyword evidence="2" id="KW-1133">Transmembrane helix</keyword>
<dbReference type="SUPFAM" id="SSF47781">
    <property type="entry name" value="RuvA domain 2-like"/>
    <property type="match status" value="1"/>
</dbReference>
<evidence type="ECO:0000256" key="2">
    <source>
        <dbReference type="SAM" id="Phobius"/>
    </source>
</evidence>
<dbReference type="Gene3D" id="3.10.560.10">
    <property type="entry name" value="Outer membrane lipoprotein wza domain like"/>
    <property type="match status" value="1"/>
</dbReference>
<dbReference type="PANTHER" id="PTHR21180:SF32">
    <property type="entry name" value="ENDONUCLEASE_EXONUCLEASE_PHOSPHATASE FAMILY DOMAIN-CONTAINING PROTEIN 1"/>
    <property type="match status" value="1"/>
</dbReference>
<gene>
    <name evidence="4" type="ORF">GCM10010439_54710</name>
</gene>
<keyword evidence="5" id="KW-1185">Reference proteome</keyword>
<reference evidence="4 5" key="1">
    <citation type="journal article" date="2019" name="Int. J. Syst. Evol. Microbiol.">
        <title>The Global Catalogue of Microorganisms (GCM) 10K type strain sequencing project: providing services to taxonomists for standard genome sequencing and annotation.</title>
        <authorList>
            <consortium name="The Broad Institute Genomics Platform"/>
            <consortium name="The Broad Institute Genome Sequencing Center for Infectious Disease"/>
            <person name="Wu L."/>
            <person name="Ma J."/>
        </authorList>
    </citation>
    <scope>NUCLEOTIDE SEQUENCE [LARGE SCALE GENOMIC DNA]</scope>
    <source>
        <strain evidence="4 5">JCM 8201</strain>
    </source>
</reference>
<dbReference type="InterPro" id="IPR051675">
    <property type="entry name" value="Endo/Exo/Phosphatase_dom_1"/>
</dbReference>
<feature type="region of interest" description="Disordered" evidence="1">
    <location>
        <begin position="152"/>
        <end position="180"/>
    </location>
</feature>
<evidence type="ECO:0000313" key="4">
    <source>
        <dbReference type="EMBL" id="GAA2733803.1"/>
    </source>
</evidence>
<organism evidence="4 5">
    <name type="scientific">Actinocorallia aurantiaca</name>
    <dbReference type="NCBI Taxonomy" id="46204"/>
    <lineage>
        <taxon>Bacteria</taxon>
        <taxon>Bacillati</taxon>
        <taxon>Actinomycetota</taxon>
        <taxon>Actinomycetes</taxon>
        <taxon>Streptosporangiales</taxon>
        <taxon>Thermomonosporaceae</taxon>
        <taxon>Actinocorallia</taxon>
    </lineage>
</organism>
<keyword evidence="2" id="KW-0472">Membrane</keyword>
<dbReference type="Pfam" id="PF12836">
    <property type="entry name" value="HHH_3"/>
    <property type="match status" value="1"/>
</dbReference>
<sequence>MSRRPVAQSQRFSESGMFGEEPDAPPAAFLRAGPQPPKGERRSRPDERLWQGAHEPASTYDGRRSDDWTEQGDSSEPSSGRAMWADDEPRPGPVSAVPPKPRYSFRGAGGFGTALERWDPGITGARALAVVGLIAALAAGVLLWTSRPEPEPVPPFAGGPDSPLPPSAELQSRSAADLQAQPVAAPTTALTGDPLVVHITGDVRTPGVVTLPPGSRVTDALKAAGGLRRNGKVGTVNLARRLTDGEQIIVGSDAPDPPVPVAGPAAPAGPGGPGTPLDLNTATLEQLQELPGVGPVLAQRILDHRTENGLFRTVDQLQDVNGIGERRFADLKDKVHVTRP</sequence>
<feature type="region of interest" description="Disordered" evidence="1">
    <location>
        <begin position="1"/>
        <end position="101"/>
    </location>
</feature>
<dbReference type="RefSeq" id="WP_344454302.1">
    <property type="nucleotide sequence ID" value="NZ_BAAATZ010000026.1"/>
</dbReference>
<evidence type="ECO:0000256" key="1">
    <source>
        <dbReference type="SAM" id="MobiDB-lite"/>
    </source>
</evidence>
<comment type="caution">
    <text evidence="4">The sequence shown here is derived from an EMBL/GenBank/DDBJ whole genome shotgun (WGS) entry which is preliminary data.</text>
</comment>
<name>A0ABN3UK50_9ACTN</name>
<feature type="domain" description="Helix-hairpin-helix DNA-binding motif class 1" evidence="3">
    <location>
        <begin position="315"/>
        <end position="334"/>
    </location>
</feature>
<dbReference type="InterPro" id="IPR010994">
    <property type="entry name" value="RuvA_2-like"/>
</dbReference>
<feature type="region of interest" description="Disordered" evidence="1">
    <location>
        <begin position="251"/>
        <end position="272"/>
    </location>
</feature>
<feature type="compositionally biased region" description="Pro residues" evidence="1">
    <location>
        <begin position="152"/>
        <end position="166"/>
    </location>
</feature>
<accession>A0ABN3UK50</accession>